<dbReference type="InterPro" id="IPR024626">
    <property type="entry name" value="Kri1-like_C"/>
</dbReference>
<sequence length="774" mass="91218">MALRPLMANEMPIRIKALIEMIEIQDIKHNRKIRSKEILIMRLISKTLIMALMPTKADAKIPGIDAVEAHPWLPDEIMSKNLLDLNDSSDEELNQLNLNSDFAKNYDIWRRKEEIQKLKLNQLNLNSDFAKNYDIWRRKEEIQKLKDKYGDNLDVLSDSDQSVGSGSDEDSDDDESDESIGDEQPVFDDHFFKVYSALKSRNPIIYDQNKKFFNDSSNESQTEDNNTTDDNVIKTKEKTLSLKEYHKKLIKEKKGITEEDVLQVNGFEEKPIGYYEELDQIRDEFKSVLNSEDTEEQLFEGKARPISAPKDKTLEFLNDDNIEANDSDLKYLKSYWKNEKQLEDNEKFLRDYIINKSYVDIKDKEVFRKPEFTGNELNGNSSDAEENGFDTIDDMNEDKQNGLKVSKYHFEELDALDIKRYPRNIETIRDTTNSEKRAQKRSETKDRKKKEKERELKRLRKLKKEELKERLQKFQEISGNDNMDANDLVLNELLDDENDFDSDKYDQKMMALFGDNYYYTEKTNHKKPVFEHMPEIDDYQCDEEVDDNANNAEDINDDIESKSKHNVNKKLDKKQKRIHKQMTEMGIFEDLIGGDLATRYKYRSVQSNDFGLTDEEILFSDDKELNKWLLVVVYFRHVFKHWLLVVCLFSVVVIVSKQSHHFLVVFIRIEVLKRRILKSYYEKQNDNQMNGQMDSELNSNTDNNNKKKRKRKHRKPNFTIEEMNPKTQSKPENSDKVSQKSHNLNKKKKFKGNKKQKSNVNESSHSGVSVDRLK</sequence>
<name>A0A7R9QVH8_9ACAR</name>
<feature type="region of interest" description="Disordered" evidence="3">
    <location>
        <begin position="153"/>
        <end position="183"/>
    </location>
</feature>
<dbReference type="EMBL" id="CAJPVJ010017295">
    <property type="protein sequence ID" value="CAG2176564.1"/>
    <property type="molecule type" value="Genomic_DNA"/>
</dbReference>
<keyword evidence="6" id="KW-1185">Reference proteome</keyword>
<feature type="compositionally biased region" description="Basic residues" evidence="3">
    <location>
        <begin position="706"/>
        <end position="716"/>
    </location>
</feature>
<feature type="compositionally biased region" description="Basic residues" evidence="3">
    <location>
        <begin position="743"/>
        <end position="757"/>
    </location>
</feature>
<organism evidence="5">
    <name type="scientific">Oppiella nova</name>
    <dbReference type="NCBI Taxonomy" id="334625"/>
    <lineage>
        <taxon>Eukaryota</taxon>
        <taxon>Metazoa</taxon>
        <taxon>Ecdysozoa</taxon>
        <taxon>Arthropoda</taxon>
        <taxon>Chelicerata</taxon>
        <taxon>Arachnida</taxon>
        <taxon>Acari</taxon>
        <taxon>Acariformes</taxon>
        <taxon>Sarcoptiformes</taxon>
        <taxon>Oribatida</taxon>
        <taxon>Brachypylina</taxon>
        <taxon>Oppioidea</taxon>
        <taxon>Oppiidae</taxon>
        <taxon>Oppiella</taxon>
    </lineage>
</organism>
<evidence type="ECO:0000256" key="2">
    <source>
        <dbReference type="ARBA" id="ARBA00017294"/>
    </source>
</evidence>
<dbReference type="PANTHER" id="PTHR14490">
    <property type="entry name" value="ZINC FINGER, ZZ TYPE"/>
    <property type="match status" value="1"/>
</dbReference>
<dbReference type="PANTHER" id="PTHR14490:SF5">
    <property type="entry name" value="PROTEIN KRI1 HOMOLOG"/>
    <property type="match status" value="1"/>
</dbReference>
<dbReference type="OrthoDB" id="10252032at2759"/>
<feature type="compositionally biased region" description="Acidic residues" evidence="3">
    <location>
        <begin position="167"/>
        <end position="181"/>
    </location>
</feature>
<gene>
    <name evidence="5" type="ORF">ONB1V03_LOCUS15998</name>
</gene>
<feature type="domain" description="Kri1-like C-terminal" evidence="4">
    <location>
        <begin position="587"/>
        <end position="629"/>
    </location>
</feature>
<feature type="region of interest" description="Disordered" evidence="3">
    <location>
        <begin position="428"/>
        <end position="454"/>
    </location>
</feature>
<dbReference type="Proteomes" id="UP000728032">
    <property type="component" value="Unassembled WGS sequence"/>
</dbReference>
<dbReference type="Pfam" id="PF05178">
    <property type="entry name" value="Kri1"/>
    <property type="match status" value="1"/>
</dbReference>
<proteinExistence type="inferred from homology"/>
<evidence type="ECO:0000256" key="3">
    <source>
        <dbReference type="SAM" id="MobiDB-lite"/>
    </source>
</evidence>
<feature type="non-terminal residue" evidence="5">
    <location>
        <position position="1"/>
    </location>
</feature>
<dbReference type="InterPro" id="IPR018034">
    <property type="entry name" value="Kri1"/>
</dbReference>
<reference evidence="5" key="1">
    <citation type="submission" date="2020-11" db="EMBL/GenBank/DDBJ databases">
        <authorList>
            <person name="Tran Van P."/>
        </authorList>
    </citation>
    <scope>NUCLEOTIDE SEQUENCE</scope>
</reference>
<dbReference type="GO" id="GO:0005730">
    <property type="term" value="C:nucleolus"/>
    <property type="evidence" value="ECO:0007669"/>
    <property type="project" value="TreeGrafter"/>
</dbReference>
<evidence type="ECO:0000256" key="1">
    <source>
        <dbReference type="ARBA" id="ARBA00007473"/>
    </source>
</evidence>
<protein>
    <recommendedName>
        <fullName evidence="2">Protein KRI1 homolog</fullName>
    </recommendedName>
</protein>
<feature type="region of interest" description="Disordered" evidence="3">
    <location>
        <begin position="687"/>
        <end position="774"/>
    </location>
</feature>
<accession>A0A7R9QVH8</accession>
<evidence type="ECO:0000313" key="5">
    <source>
        <dbReference type="EMBL" id="CAD7659402.1"/>
    </source>
</evidence>
<feature type="compositionally biased region" description="Polar residues" evidence="3">
    <location>
        <begin position="687"/>
        <end position="697"/>
    </location>
</feature>
<dbReference type="AlphaFoldDB" id="A0A7R9QVH8"/>
<evidence type="ECO:0000259" key="4">
    <source>
        <dbReference type="Pfam" id="PF12936"/>
    </source>
</evidence>
<dbReference type="GO" id="GO:0030686">
    <property type="term" value="C:90S preribosome"/>
    <property type="evidence" value="ECO:0007669"/>
    <property type="project" value="TreeGrafter"/>
</dbReference>
<dbReference type="EMBL" id="OC932120">
    <property type="protein sequence ID" value="CAD7659402.1"/>
    <property type="molecule type" value="Genomic_DNA"/>
</dbReference>
<evidence type="ECO:0000313" key="6">
    <source>
        <dbReference type="Proteomes" id="UP000728032"/>
    </source>
</evidence>
<comment type="similarity">
    <text evidence="1">Belongs to the KRI1 family.</text>
</comment>
<dbReference type="GO" id="GO:0000447">
    <property type="term" value="P:endonucleolytic cleavage in ITS1 to separate SSU-rRNA from 5.8S rRNA and LSU-rRNA from tricistronic rRNA transcript (SSU-rRNA, 5.8S rRNA, LSU-rRNA)"/>
    <property type="evidence" value="ECO:0007669"/>
    <property type="project" value="TreeGrafter"/>
</dbReference>
<dbReference type="Pfam" id="PF12936">
    <property type="entry name" value="Kri1_C"/>
    <property type="match status" value="1"/>
</dbReference>